<dbReference type="InterPro" id="IPR035919">
    <property type="entry name" value="EAL_sf"/>
</dbReference>
<dbReference type="InterPro" id="IPR011006">
    <property type="entry name" value="CheY-like_superfamily"/>
</dbReference>
<gene>
    <name evidence="5" type="ORF">BHF68_10865</name>
</gene>
<dbReference type="InterPro" id="IPR000160">
    <property type="entry name" value="GGDEF_dom"/>
</dbReference>
<protein>
    <recommendedName>
        <fullName evidence="7">Diguanylate cyclase</fullName>
    </recommendedName>
</protein>
<feature type="modified residue" description="4-aspartylphosphate" evidence="1">
    <location>
        <position position="57"/>
    </location>
</feature>
<dbReference type="AlphaFoldDB" id="A0A1E5FZP0"/>
<dbReference type="SMART" id="SM00052">
    <property type="entry name" value="EAL"/>
    <property type="match status" value="1"/>
</dbReference>
<evidence type="ECO:0000313" key="6">
    <source>
        <dbReference type="Proteomes" id="UP000094296"/>
    </source>
</evidence>
<evidence type="ECO:0000259" key="3">
    <source>
        <dbReference type="PROSITE" id="PS50883"/>
    </source>
</evidence>
<dbReference type="CDD" id="cd01948">
    <property type="entry name" value="EAL"/>
    <property type="match status" value="1"/>
</dbReference>
<accession>A0A1E5FZP0</accession>
<dbReference type="InterPro" id="IPR029787">
    <property type="entry name" value="Nucleotide_cyclase"/>
</dbReference>
<dbReference type="PROSITE" id="PS50883">
    <property type="entry name" value="EAL"/>
    <property type="match status" value="1"/>
</dbReference>
<dbReference type="Gene3D" id="3.20.20.450">
    <property type="entry name" value="EAL domain"/>
    <property type="match status" value="1"/>
</dbReference>
<reference evidence="5 6" key="1">
    <citation type="submission" date="2016-09" db="EMBL/GenBank/DDBJ databases">
        <title>Draft genome sequence for the type strain of Desulfuribacillus alkaliarsenatis AHT28, an obligately anaerobic, sulfidogenic bacterium isolated from Russian soda lake sediments.</title>
        <authorList>
            <person name="Abin C.A."/>
            <person name="Hollibaugh J.T."/>
        </authorList>
    </citation>
    <scope>NUCLEOTIDE SEQUENCE [LARGE SCALE GENOMIC DNA]</scope>
    <source>
        <strain evidence="5 6">AHT28</strain>
    </source>
</reference>
<evidence type="ECO:0000256" key="1">
    <source>
        <dbReference type="PROSITE-ProRule" id="PRU00169"/>
    </source>
</evidence>
<dbReference type="SUPFAM" id="SSF52172">
    <property type="entry name" value="CheY-like"/>
    <property type="match status" value="1"/>
</dbReference>
<dbReference type="NCBIfam" id="TIGR00254">
    <property type="entry name" value="GGDEF"/>
    <property type="match status" value="1"/>
</dbReference>
<keyword evidence="6" id="KW-1185">Reference proteome</keyword>
<dbReference type="PANTHER" id="PTHR44757">
    <property type="entry name" value="DIGUANYLATE CYCLASE DGCP"/>
    <property type="match status" value="1"/>
</dbReference>
<dbReference type="Gene3D" id="3.40.50.2300">
    <property type="match status" value="1"/>
</dbReference>
<dbReference type="InterPro" id="IPR001633">
    <property type="entry name" value="EAL_dom"/>
</dbReference>
<dbReference type="PROSITE" id="PS50110">
    <property type="entry name" value="RESPONSE_REGULATORY"/>
    <property type="match status" value="1"/>
</dbReference>
<dbReference type="GO" id="GO:0000160">
    <property type="term" value="P:phosphorelay signal transduction system"/>
    <property type="evidence" value="ECO:0007669"/>
    <property type="project" value="InterPro"/>
</dbReference>
<dbReference type="SUPFAM" id="SSF55073">
    <property type="entry name" value="Nucleotide cyclase"/>
    <property type="match status" value="1"/>
</dbReference>
<comment type="caution">
    <text evidence="5">The sequence shown here is derived from an EMBL/GenBank/DDBJ whole genome shotgun (WGS) entry which is preliminary data.</text>
</comment>
<evidence type="ECO:0008006" key="7">
    <source>
        <dbReference type="Google" id="ProtNLM"/>
    </source>
</evidence>
<dbReference type="Proteomes" id="UP000094296">
    <property type="component" value="Unassembled WGS sequence"/>
</dbReference>
<dbReference type="FunFam" id="3.20.20.450:FF:000001">
    <property type="entry name" value="Cyclic di-GMP phosphodiesterase yahA"/>
    <property type="match status" value="1"/>
</dbReference>
<dbReference type="EMBL" id="MIJE01000034">
    <property type="protein sequence ID" value="OEF95962.1"/>
    <property type="molecule type" value="Genomic_DNA"/>
</dbReference>
<evidence type="ECO:0000313" key="5">
    <source>
        <dbReference type="EMBL" id="OEF95962.1"/>
    </source>
</evidence>
<dbReference type="InterPro" id="IPR043128">
    <property type="entry name" value="Rev_trsase/Diguanyl_cyclase"/>
</dbReference>
<dbReference type="InterPro" id="IPR052155">
    <property type="entry name" value="Biofilm_reg_signaling"/>
</dbReference>
<dbReference type="CDD" id="cd01949">
    <property type="entry name" value="GGDEF"/>
    <property type="match status" value="1"/>
</dbReference>
<dbReference type="SMART" id="SM00267">
    <property type="entry name" value="GGDEF"/>
    <property type="match status" value="1"/>
</dbReference>
<dbReference type="SUPFAM" id="SSF141868">
    <property type="entry name" value="EAL domain-like"/>
    <property type="match status" value="1"/>
</dbReference>
<dbReference type="PANTHER" id="PTHR44757:SF2">
    <property type="entry name" value="BIOFILM ARCHITECTURE MAINTENANCE PROTEIN MBAA"/>
    <property type="match status" value="1"/>
</dbReference>
<keyword evidence="1" id="KW-0597">Phosphoprotein</keyword>
<evidence type="ECO:0000259" key="4">
    <source>
        <dbReference type="PROSITE" id="PS50887"/>
    </source>
</evidence>
<feature type="domain" description="GGDEF" evidence="4">
    <location>
        <begin position="167"/>
        <end position="300"/>
    </location>
</feature>
<evidence type="ECO:0000259" key="2">
    <source>
        <dbReference type="PROSITE" id="PS50110"/>
    </source>
</evidence>
<dbReference type="Gene3D" id="3.30.70.270">
    <property type="match status" value="1"/>
</dbReference>
<organism evidence="5 6">
    <name type="scientific">Desulfuribacillus alkaliarsenatis</name>
    <dbReference type="NCBI Taxonomy" id="766136"/>
    <lineage>
        <taxon>Bacteria</taxon>
        <taxon>Bacillati</taxon>
        <taxon>Bacillota</taxon>
        <taxon>Desulfuribacillia</taxon>
        <taxon>Desulfuribacillales</taxon>
        <taxon>Desulfuribacillaceae</taxon>
        <taxon>Desulfuribacillus</taxon>
    </lineage>
</organism>
<sequence>MSILTKTCILVVDDRRATRILIRNVLIQDGYRVLEAENGQEAIDTFLIESPELILLDIVMPVMDGLTACEKIRRLPDGNRTPILMFTGVNDGKSVEAAFQAGASDFINKPINWEELRYRVQRLLHLRSVEEKVQRQVYYDSLTNLPNRLLFKDRLEVAIFYAASEQLQLAVLYLNLKKFTLINDAFGYDAGDMVIREVAQRLQTAVGQDVTVARMGGDDFAFILNRIEHEEEAAKIAAQVIEAINEPWSINRQEVYIDSDIGIALYPDDGQDVQTLLKNAETAMQQAALEHRNTYRFYNHDMNTKALERIGLENALRHAIDKNELIIHYQPKFQSCMNKVTGVEALIRWQHPERGMVPPMEFIPIAEENQLIIPIGEWVLRTACMQMKEWHDAGHRLSLSVNFSALQFRQLGVSDRVYEILSEIGLEPNCLTIEITESVAMKDVNYTVKTLNALQEKGVKVSIDDFGTGYSSLSYLKRLPISELKIDRSFVRDITTDQDDAAIVEMILVLGQTLKLNMVAEGVETPEQVEFLRDKGCLEMQGYLFSKPITAEEFQSKFLQF</sequence>
<dbReference type="PROSITE" id="PS50887">
    <property type="entry name" value="GGDEF"/>
    <property type="match status" value="1"/>
</dbReference>
<feature type="domain" description="Response regulatory" evidence="2">
    <location>
        <begin position="8"/>
        <end position="124"/>
    </location>
</feature>
<dbReference type="STRING" id="766136.BHF68_10865"/>
<dbReference type="Pfam" id="PF00990">
    <property type="entry name" value="GGDEF"/>
    <property type="match status" value="1"/>
</dbReference>
<name>A0A1E5FZP0_9FIRM</name>
<dbReference type="Pfam" id="PF00563">
    <property type="entry name" value="EAL"/>
    <property type="match status" value="1"/>
</dbReference>
<proteinExistence type="predicted"/>
<feature type="domain" description="EAL" evidence="3">
    <location>
        <begin position="309"/>
        <end position="561"/>
    </location>
</feature>
<dbReference type="SMART" id="SM00448">
    <property type="entry name" value="REC"/>
    <property type="match status" value="1"/>
</dbReference>
<dbReference type="InterPro" id="IPR001789">
    <property type="entry name" value="Sig_transdc_resp-reg_receiver"/>
</dbReference>
<dbReference type="Pfam" id="PF00072">
    <property type="entry name" value="Response_reg"/>
    <property type="match status" value="1"/>
</dbReference>